<feature type="compositionally biased region" description="Polar residues" evidence="1">
    <location>
        <begin position="1"/>
        <end position="11"/>
    </location>
</feature>
<keyword evidence="3" id="KW-1185">Reference proteome</keyword>
<reference evidence="2 3" key="1">
    <citation type="submission" date="2016-07" db="EMBL/GenBank/DDBJ databases">
        <title>Multiple horizontal gene transfer events from other fungi enriched the ability of initially mycotrophic Trichoderma (Ascomycota) to feed on dead plant biomass.</title>
        <authorList>
            <consortium name="DOE Joint Genome Institute"/>
            <person name="Aerts A."/>
            <person name="Atanasova L."/>
            <person name="Chenthamara K."/>
            <person name="Zhang J."/>
            <person name="Grujic M."/>
            <person name="Henrissat B."/>
            <person name="Kuo A."/>
            <person name="Salamov A."/>
            <person name="Lipzen A."/>
            <person name="Labutti K."/>
            <person name="Barry K."/>
            <person name="Miao Y."/>
            <person name="Rahimi M.J."/>
            <person name="Shen Q."/>
            <person name="Grigoriev I.V."/>
            <person name="Kubicek C.P."/>
            <person name="Druzhinina I.S."/>
        </authorList>
    </citation>
    <scope>NUCLEOTIDE SEQUENCE [LARGE SCALE GENOMIC DNA]</scope>
    <source>
        <strain evidence="2 3">ATCC 18648</strain>
    </source>
</reference>
<dbReference type="EMBL" id="KZ679126">
    <property type="protein sequence ID" value="PTB81463.1"/>
    <property type="molecule type" value="Genomic_DNA"/>
</dbReference>
<protein>
    <submittedName>
        <fullName evidence="2">Uncharacterized protein</fullName>
    </submittedName>
</protein>
<dbReference type="Proteomes" id="UP000240760">
    <property type="component" value="Unassembled WGS sequence"/>
</dbReference>
<proteinExistence type="predicted"/>
<evidence type="ECO:0000313" key="2">
    <source>
        <dbReference type="EMBL" id="PTB81463.1"/>
    </source>
</evidence>
<sequence length="71" mass="7717">MVSFPSQTSKRLSALSRRAPAGRPSGPAKRPIMISAGQYKKERTVRHRIKPLFSLAAPESPPARMLACKSG</sequence>
<feature type="region of interest" description="Disordered" evidence="1">
    <location>
        <begin position="1"/>
        <end position="33"/>
    </location>
</feature>
<name>A0A2T4CIU3_TRILO</name>
<accession>A0A2T4CIU3</accession>
<dbReference type="AlphaFoldDB" id="A0A2T4CIU3"/>
<gene>
    <name evidence="2" type="ORF">M440DRAFT_1396618</name>
</gene>
<organism evidence="2 3">
    <name type="scientific">Trichoderma longibrachiatum ATCC 18648</name>
    <dbReference type="NCBI Taxonomy" id="983965"/>
    <lineage>
        <taxon>Eukaryota</taxon>
        <taxon>Fungi</taxon>
        <taxon>Dikarya</taxon>
        <taxon>Ascomycota</taxon>
        <taxon>Pezizomycotina</taxon>
        <taxon>Sordariomycetes</taxon>
        <taxon>Hypocreomycetidae</taxon>
        <taxon>Hypocreales</taxon>
        <taxon>Hypocreaceae</taxon>
        <taxon>Trichoderma</taxon>
    </lineage>
</organism>
<evidence type="ECO:0000256" key="1">
    <source>
        <dbReference type="SAM" id="MobiDB-lite"/>
    </source>
</evidence>
<evidence type="ECO:0000313" key="3">
    <source>
        <dbReference type="Proteomes" id="UP000240760"/>
    </source>
</evidence>